<evidence type="ECO:0000313" key="2">
    <source>
        <dbReference type="EMBL" id="TSJ36321.1"/>
    </source>
</evidence>
<sequence length="398" mass="45463">MKFEDIQLPAFQRKMPERDLSICVIIPVKNEALHLKSTLESLFTQLHENGNRIDHRSYEVLLLINNSNDGSLQIASDFKFNNPSFRLIICDLELPPPLANIGTVRRLLMNEASRRFNILNKQRGIIASIDGDTVADSQWLYYIEQEINAGNDAVGGLITIRGKAGSAYRAYLLDLQYRNLLTEVEQILFPQIHDPLPRHFHFFGANMAVTSEYYHKSGGIPAVDSLEDMAFHAALLRCDARIRRSPRVKVITSARFDGRVAVGFSEQLKKWSQEHSECVPQIVESSELYIYSCFMKSQLYAVWSGKEFDSKSAFMVDLAKSLAVSARWLETLLGSHEFFGAVWEAAWQASKIRQQYQTTYEPIERAIRKLRKFTRNPVTNAFQTNLTGIYQRENVSNA</sequence>
<evidence type="ECO:0000313" key="3">
    <source>
        <dbReference type="Proteomes" id="UP000318733"/>
    </source>
</evidence>
<dbReference type="GO" id="GO:0016740">
    <property type="term" value="F:transferase activity"/>
    <property type="evidence" value="ECO:0007669"/>
    <property type="project" value="UniProtKB-KW"/>
</dbReference>
<proteinExistence type="predicted"/>
<evidence type="ECO:0000259" key="1">
    <source>
        <dbReference type="Pfam" id="PF00535"/>
    </source>
</evidence>
<comment type="caution">
    <text evidence="2">The sequence shown here is derived from an EMBL/GenBank/DDBJ whole genome shotgun (WGS) entry which is preliminary data.</text>
</comment>
<dbReference type="EMBL" id="VLPK01000007">
    <property type="protein sequence ID" value="TSJ36321.1"/>
    <property type="molecule type" value="Genomic_DNA"/>
</dbReference>
<dbReference type="Pfam" id="PF00535">
    <property type="entry name" value="Glycos_transf_2"/>
    <property type="match status" value="1"/>
</dbReference>
<dbReference type="Gene3D" id="3.90.550.10">
    <property type="entry name" value="Spore Coat Polysaccharide Biosynthesis Protein SpsA, Chain A"/>
    <property type="match status" value="1"/>
</dbReference>
<accession>A0A556M8Y9</accession>
<reference evidence="2 3" key="1">
    <citation type="submission" date="2019-07" db="EMBL/GenBank/DDBJ databases">
        <authorList>
            <person name="Huq M.A."/>
        </authorList>
    </citation>
    <scope>NUCLEOTIDE SEQUENCE [LARGE SCALE GENOMIC DNA]</scope>
    <source>
        <strain evidence="2 3">MAH-19</strain>
    </source>
</reference>
<dbReference type="RefSeq" id="WP_144250613.1">
    <property type="nucleotide sequence ID" value="NZ_VLPK01000007.1"/>
</dbReference>
<dbReference type="PANTHER" id="PTHR43685:SF14">
    <property type="entry name" value="GLYCOSYLTRANSFERASE 2-LIKE DOMAIN-CONTAINING PROTEIN"/>
    <property type="match status" value="1"/>
</dbReference>
<dbReference type="SUPFAM" id="SSF53448">
    <property type="entry name" value="Nucleotide-diphospho-sugar transferases"/>
    <property type="match status" value="1"/>
</dbReference>
<feature type="domain" description="Glycosyltransferase 2-like" evidence="1">
    <location>
        <begin position="23"/>
        <end position="185"/>
    </location>
</feature>
<keyword evidence="2" id="KW-0808">Transferase</keyword>
<dbReference type="InterPro" id="IPR029044">
    <property type="entry name" value="Nucleotide-diphossugar_trans"/>
</dbReference>
<dbReference type="PANTHER" id="PTHR43685">
    <property type="entry name" value="GLYCOSYLTRANSFERASE"/>
    <property type="match status" value="1"/>
</dbReference>
<dbReference type="OrthoDB" id="114108at2"/>
<dbReference type="Proteomes" id="UP000318733">
    <property type="component" value="Unassembled WGS sequence"/>
</dbReference>
<gene>
    <name evidence="2" type="ORF">FO440_22705</name>
</gene>
<dbReference type="InterPro" id="IPR001173">
    <property type="entry name" value="Glyco_trans_2-like"/>
</dbReference>
<dbReference type="AlphaFoldDB" id="A0A556M8Y9"/>
<name>A0A556M8Y9_9SPHI</name>
<protein>
    <submittedName>
        <fullName evidence="2">Glycosyltransferase</fullName>
    </submittedName>
</protein>
<organism evidence="2 3">
    <name type="scientific">Mucilaginibacter corticis</name>
    <dbReference type="NCBI Taxonomy" id="2597670"/>
    <lineage>
        <taxon>Bacteria</taxon>
        <taxon>Pseudomonadati</taxon>
        <taxon>Bacteroidota</taxon>
        <taxon>Sphingobacteriia</taxon>
        <taxon>Sphingobacteriales</taxon>
        <taxon>Sphingobacteriaceae</taxon>
        <taxon>Mucilaginibacter</taxon>
    </lineage>
</organism>
<keyword evidence="3" id="KW-1185">Reference proteome</keyword>
<dbReference type="InterPro" id="IPR050834">
    <property type="entry name" value="Glycosyltransf_2"/>
</dbReference>